<accession>A0A9N9CKU4</accession>
<comment type="caution">
    <text evidence="14">The sequence shown here is derived from an EMBL/GenBank/DDBJ whole genome shotgun (WGS) entry which is preliminary data.</text>
</comment>
<dbReference type="InterPro" id="IPR008047">
    <property type="entry name" value="MCM_4"/>
</dbReference>
<feature type="domain" description="MCM C-terminal AAA(+) ATPase" evidence="13">
    <location>
        <begin position="502"/>
        <end position="710"/>
    </location>
</feature>
<dbReference type="Pfam" id="PF00493">
    <property type="entry name" value="MCM"/>
    <property type="match status" value="1"/>
</dbReference>
<dbReference type="GO" id="GO:0042555">
    <property type="term" value="C:MCM complex"/>
    <property type="evidence" value="ECO:0007669"/>
    <property type="project" value="UniProtKB-UniRule"/>
</dbReference>
<evidence type="ECO:0000256" key="11">
    <source>
        <dbReference type="RuleBase" id="RU368062"/>
    </source>
</evidence>
<keyword evidence="5 11" id="KW-0378">Hydrolase</keyword>
<dbReference type="SUPFAM" id="SSF52540">
    <property type="entry name" value="P-loop containing nucleoside triphosphate hydrolases"/>
    <property type="match status" value="1"/>
</dbReference>
<feature type="region of interest" description="Disordered" evidence="12">
    <location>
        <begin position="56"/>
        <end position="126"/>
    </location>
</feature>
<comment type="subcellular location">
    <subcellularLocation>
        <location evidence="1">Nucleus</location>
    </subcellularLocation>
</comment>
<dbReference type="Pfam" id="PF21128">
    <property type="entry name" value="WHD_MCM4"/>
    <property type="match status" value="1"/>
</dbReference>
<comment type="function">
    <text evidence="11">Acts as component of the MCM2-7 complex (MCM complex) which is the replicative helicase essential for 'once per cell cycle' DNA replication initiation and elongation in eukaryotic cells. The active ATPase sites in the MCM2-7 ring are formed through the interaction surfaces of two neighboring subunits such that a critical structure of a conserved arginine finger motif is provided in trans relative to the ATP-binding site of the Walker A box of the adjacent subunit. The six ATPase active sites, however, are likely to contribute differentially to the complex helicase activity.</text>
</comment>
<keyword evidence="8 10" id="KW-0238">DNA-binding</keyword>
<dbReference type="SUPFAM" id="SSF50249">
    <property type="entry name" value="Nucleic acid-binding proteins"/>
    <property type="match status" value="1"/>
</dbReference>
<gene>
    <name evidence="14" type="ORF">AGERDE_LOCUS9176</name>
</gene>
<protein>
    <recommendedName>
        <fullName evidence="11">DNA replication licensing factor MCM4</fullName>
        <ecNumber evidence="11">3.6.4.12</ecNumber>
    </recommendedName>
</protein>
<proteinExistence type="inferred from homology"/>
<dbReference type="Gene3D" id="2.40.50.140">
    <property type="entry name" value="Nucleic acid-binding proteins"/>
    <property type="match status" value="1"/>
</dbReference>
<dbReference type="CDD" id="cd17755">
    <property type="entry name" value="MCM4"/>
    <property type="match status" value="1"/>
</dbReference>
<comment type="subunit">
    <text evidence="11">Component of the MCM2-7 complex.</text>
</comment>
<dbReference type="InterPro" id="IPR036388">
    <property type="entry name" value="WH-like_DNA-bd_sf"/>
</dbReference>
<feature type="region of interest" description="Disordered" evidence="12">
    <location>
        <begin position="1"/>
        <end position="40"/>
    </location>
</feature>
<dbReference type="GO" id="GO:0005656">
    <property type="term" value="C:nuclear pre-replicative complex"/>
    <property type="evidence" value="ECO:0007669"/>
    <property type="project" value="UniProtKB-ARBA"/>
</dbReference>
<dbReference type="GO" id="GO:0006271">
    <property type="term" value="P:DNA strand elongation involved in DNA replication"/>
    <property type="evidence" value="ECO:0007669"/>
    <property type="project" value="TreeGrafter"/>
</dbReference>
<evidence type="ECO:0000256" key="7">
    <source>
        <dbReference type="ARBA" id="ARBA00022840"/>
    </source>
</evidence>
<evidence type="ECO:0000256" key="10">
    <source>
        <dbReference type="RuleBase" id="RU004070"/>
    </source>
</evidence>
<dbReference type="GO" id="GO:0006279">
    <property type="term" value="P:premeiotic DNA replication"/>
    <property type="evidence" value="ECO:0007669"/>
    <property type="project" value="UniProtKB-ARBA"/>
</dbReference>
<dbReference type="Pfam" id="PF17207">
    <property type="entry name" value="MCM_OB"/>
    <property type="match status" value="1"/>
</dbReference>
<dbReference type="EMBL" id="CAJVPL010002193">
    <property type="protein sequence ID" value="CAG8602540.1"/>
    <property type="molecule type" value="Genomic_DNA"/>
</dbReference>
<dbReference type="OrthoDB" id="10251574at2759"/>
<dbReference type="GO" id="GO:0017116">
    <property type="term" value="F:single-stranded DNA helicase activity"/>
    <property type="evidence" value="ECO:0007669"/>
    <property type="project" value="TreeGrafter"/>
</dbReference>
<organism evidence="14 15">
    <name type="scientific">Ambispora gerdemannii</name>
    <dbReference type="NCBI Taxonomy" id="144530"/>
    <lineage>
        <taxon>Eukaryota</taxon>
        <taxon>Fungi</taxon>
        <taxon>Fungi incertae sedis</taxon>
        <taxon>Mucoromycota</taxon>
        <taxon>Glomeromycotina</taxon>
        <taxon>Glomeromycetes</taxon>
        <taxon>Archaeosporales</taxon>
        <taxon>Ambisporaceae</taxon>
        <taxon>Ambispora</taxon>
    </lineage>
</organism>
<evidence type="ECO:0000256" key="1">
    <source>
        <dbReference type="ARBA" id="ARBA00004123"/>
    </source>
</evidence>
<reference evidence="14" key="1">
    <citation type="submission" date="2021-06" db="EMBL/GenBank/DDBJ databases">
        <authorList>
            <person name="Kallberg Y."/>
            <person name="Tangrot J."/>
            <person name="Rosling A."/>
        </authorList>
    </citation>
    <scope>NUCLEOTIDE SEQUENCE</scope>
    <source>
        <strain evidence="14">MT106</strain>
    </source>
</reference>
<dbReference type="GO" id="GO:0003697">
    <property type="term" value="F:single-stranded DNA binding"/>
    <property type="evidence" value="ECO:0007669"/>
    <property type="project" value="TreeGrafter"/>
</dbReference>
<evidence type="ECO:0000256" key="3">
    <source>
        <dbReference type="ARBA" id="ARBA00022705"/>
    </source>
</evidence>
<feature type="compositionally biased region" description="Polar residues" evidence="12">
    <location>
        <begin position="21"/>
        <end position="34"/>
    </location>
</feature>
<name>A0A9N9CKU4_9GLOM</name>
<evidence type="ECO:0000256" key="4">
    <source>
        <dbReference type="ARBA" id="ARBA00022741"/>
    </source>
</evidence>
<evidence type="ECO:0000256" key="12">
    <source>
        <dbReference type="SAM" id="MobiDB-lite"/>
    </source>
</evidence>
<dbReference type="Proteomes" id="UP000789831">
    <property type="component" value="Unassembled WGS sequence"/>
</dbReference>
<dbReference type="GO" id="GO:0031261">
    <property type="term" value="C:DNA replication preinitiation complex"/>
    <property type="evidence" value="ECO:0007669"/>
    <property type="project" value="UniProtKB-ARBA"/>
</dbReference>
<keyword evidence="4 10" id="KW-0547">Nucleotide-binding</keyword>
<dbReference type="InterPro" id="IPR001208">
    <property type="entry name" value="MCM_dom"/>
</dbReference>
<dbReference type="InterPro" id="IPR018525">
    <property type="entry name" value="MCM_CS"/>
</dbReference>
<dbReference type="Pfam" id="PF17855">
    <property type="entry name" value="MCM_lid"/>
    <property type="match status" value="1"/>
</dbReference>
<dbReference type="FunFam" id="2.20.28.10:FF:000003">
    <property type="entry name" value="DNA helicase"/>
    <property type="match status" value="1"/>
</dbReference>
<dbReference type="Gene3D" id="1.10.10.10">
    <property type="entry name" value="Winged helix-like DNA-binding domain superfamily/Winged helix DNA-binding domain"/>
    <property type="match status" value="1"/>
</dbReference>
<evidence type="ECO:0000313" key="14">
    <source>
        <dbReference type="EMBL" id="CAG8602540.1"/>
    </source>
</evidence>
<comment type="similarity">
    <text evidence="2 10">Belongs to the MCM family.</text>
</comment>
<dbReference type="PANTHER" id="PTHR11630">
    <property type="entry name" value="DNA REPLICATION LICENSING FACTOR MCM FAMILY MEMBER"/>
    <property type="match status" value="1"/>
</dbReference>
<dbReference type="EC" id="3.6.4.12" evidence="11"/>
<dbReference type="AlphaFoldDB" id="A0A9N9CKU4"/>
<dbReference type="GO" id="GO:0043596">
    <property type="term" value="C:nuclear replication fork"/>
    <property type="evidence" value="ECO:0007669"/>
    <property type="project" value="UniProtKB-ARBA"/>
</dbReference>
<feature type="compositionally biased region" description="Basic and acidic residues" evidence="12">
    <location>
        <begin position="90"/>
        <end position="100"/>
    </location>
</feature>
<dbReference type="FunFam" id="3.40.50.300:FF:000217">
    <property type="entry name" value="DNA helicase"/>
    <property type="match status" value="1"/>
</dbReference>
<dbReference type="PROSITE" id="PS00847">
    <property type="entry name" value="MCM_1"/>
    <property type="match status" value="1"/>
</dbReference>
<dbReference type="PROSITE" id="PS50051">
    <property type="entry name" value="MCM_2"/>
    <property type="match status" value="1"/>
</dbReference>
<dbReference type="GO" id="GO:0016787">
    <property type="term" value="F:hydrolase activity"/>
    <property type="evidence" value="ECO:0007669"/>
    <property type="project" value="UniProtKB-KW"/>
</dbReference>
<dbReference type="SMART" id="SM00350">
    <property type="entry name" value="MCM"/>
    <property type="match status" value="1"/>
</dbReference>
<evidence type="ECO:0000313" key="15">
    <source>
        <dbReference type="Proteomes" id="UP000789831"/>
    </source>
</evidence>
<feature type="compositionally biased region" description="Polar residues" evidence="12">
    <location>
        <begin position="70"/>
        <end position="85"/>
    </location>
</feature>
<evidence type="ECO:0000256" key="5">
    <source>
        <dbReference type="ARBA" id="ARBA00022801"/>
    </source>
</evidence>
<keyword evidence="6 11" id="KW-0347">Helicase</keyword>
<dbReference type="Gene3D" id="3.40.50.300">
    <property type="entry name" value="P-loop containing nucleotide triphosphate hydrolases"/>
    <property type="match status" value="1"/>
</dbReference>
<evidence type="ECO:0000256" key="9">
    <source>
        <dbReference type="ARBA" id="ARBA00023242"/>
    </source>
</evidence>
<evidence type="ECO:0000256" key="2">
    <source>
        <dbReference type="ARBA" id="ARBA00008010"/>
    </source>
</evidence>
<dbReference type="InterPro" id="IPR027925">
    <property type="entry name" value="MCM_N"/>
</dbReference>
<dbReference type="PRINTS" id="PR01657">
    <property type="entry name" value="MCMFAMILY"/>
</dbReference>
<evidence type="ECO:0000259" key="13">
    <source>
        <dbReference type="PROSITE" id="PS50051"/>
    </source>
</evidence>
<dbReference type="GO" id="GO:0000727">
    <property type="term" value="P:double-strand break repair via break-induced replication"/>
    <property type="evidence" value="ECO:0007669"/>
    <property type="project" value="TreeGrafter"/>
</dbReference>
<dbReference type="Gene3D" id="2.20.28.10">
    <property type="match status" value="1"/>
</dbReference>
<dbReference type="GO" id="GO:1902975">
    <property type="term" value="P:mitotic DNA replication initiation"/>
    <property type="evidence" value="ECO:0007669"/>
    <property type="project" value="TreeGrafter"/>
</dbReference>
<dbReference type="GO" id="GO:0005524">
    <property type="term" value="F:ATP binding"/>
    <property type="evidence" value="ECO:0007669"/>
    <property type="project" value="UniProtKB-UniRule"/>
</dbReference>
<dbReference type="Pfam" id="PF14551">
    <property type="entry name" value="MCM_N"/>
    <property type="match status" value="1"/>
</dbReference>
<dbReference type="InterPro" id="IPR041562">
    <property type="entry name" value="MCM_lid"/>
</dbReference>
<dbReference type="GO" id="GO:0097373">
    <property type="term" value="C:MCM core complex"/>
    <property type="evidence" value="ECO:0007669"/>
    <property type="project" value="UniProtKB-ARBA"/>
</dbReference>
<comment type="catalytic activity">
    <reaction evidence="11">
        <text>ATP + H2O = ADP + phosphate + H(+)</text>
        <dbReference type="Rhea" id="RHEA:13065"/>
        <dbReference type="ChEBI" id="CHEBI:15377"/>
        <dbReference type="ChEBI" id="CHEBI:15378"/>
        <dbReference type="ChEBI" id="CHEBI:30616"/>
        <dbReference type="ChEBI" id="CHEBI:43474"/>
        <dbReference type="ChEBI" id="CHEBI:456216"/>
        <dbReference type="EC" id="3.6.4.12"/>
    </reaction>
</comment>
<dbReference type="InterPro" id="IPR027417">
    <property type="entry name" value="P-loop_NTPase"/>
</dbReference>
<feature type="compositionally biased region" description="Basic and acidic residues" evidence="12">
    <location>
        <begin position="1"/>
        <end position="11"/>
    </location>
</feature>
<dbReference type="PANTHER" id="PTHR11630:SF66">
    <property type="entry name" value="DNA REPLICATION LICENSING FACTOR MCM4"/>
    <property type="match status" value="1"/>
</dbReference>
<dbReference type="InterPro" id="IPR012340">
    <property type="entry name" value="NA-bd_OB-fold"/>
</dbReference>
<keyword evidence="7 10" id="KW-0067">ATP-binding</keyword>
<dbReference type="InterPro" id="IPR031327">
    <property type="entry name" value="MCM"/>
</dbReference>
<dbReference type="PRINTS" id="PR01660">
    <property type="entry name" value="MCMPROTEIN4"/>
</dbReference>
<evidence type="ECO:0000256" key="6">
    <source>
        <dbReference type="ARBA" id="ARBA00022806"/>
    </source>
</evidence>
<sequence>MSTPRRSERNTPVRSPLEEIASQSSPEELQNTPTFRFGFPNPFTSLGHAISRTFGSNEQAPMNLDDVSEGNRSPLSNTTVSSKPRLTTPRGERRVPKDIELPGTPSRPRGDVHPFTPRPRQRPLFKSPVNVRPRDLIRERDDIDMENTESPKLEHNIWGTMIDLVECKEVFNEFLRNFKKEDRKIRDGLSVLDRDREVFYERYLKKIYENEEVRVNLDVQNLLAYPKTVKLYHQLLKYPHEIIPLMDSTILEYYKELHGHNTATQELRIRPFNLCNSVNMRDLNPSDIDQLVSIKGLLIRASPLIPDMKIGFFRCSVCGNPLERMVERGKIDEPDRCPRPQCNSKNTMDLIHNRCTFSDRQVCRLQETPDSIPDGQTPHSVTLYLFDDLVDVARPGDRLEITGVFRSVPIRVHSRQRTMKSLFKTFIDVLHVRKTDNKRLAVDSIVNETNEKENSKGKNKEDDETFYASNKLPKYDELDEIPDHSEGERIERYIGISQLPNLYEILANSLAPSIYELDDVKKGILLQLFGGTNKKFKTAGNPRYRGDINVLLVGDPGTSKSQLLQYIHKIAPRGVYTSGKGSSAVGLTAYVTRDPDTRQIVLESGALVLSDGGICCIDEFDKMSDGTRSVLHEVMEQQTVSVAKAGIITTLNARTSILASANPVNSKYDPKLSIIENIQLPPTLMSRFDLIYLILDKENEMVDRRLAQHIVSFYLEDIPNVAGPNILPVEDLTGYISYVRQHCDPTLTSEASSALTEAYVEMRKMGQDPRSSEKIVTATTRQLESMIRLSEAHARMRLSYTVEIDDVKEAVRLLKEAIKQYAVDPSTGRIDMDMINTGRAMHKRHLLEDLRKEIWRLILNYDSPSIRWRKLLLDDVSDKDYEEVINNLEHDGEIRVTGTGQDRIIKKLSSDDQPMI</sequence>
<dbReference type="InterPro" id="IPR033762">
    <property type="entry name" value="MCM_OB"/>
</dbReference>
<keyword evidence="15" id="KW-1185">Reference proteome</keyword>
<keyword evidence="3 11" id="KW-0235">DNA replication</keyword>
<dbReference type="Gene3D" id="3.30.1640.10">
    <property type="entry name" value="mini-chromosome maintenance (MCM) complex, chain A, domain 1"/>
    <property type="match status" value="1"/>
</dbReference>
<evidence type="ECO:0000256" key="8">
    <source>
        <dbReference type="ARBA" id="ARBA00023125"/>
    </source>
</evidence>
<keyword evidence="9 11" id="KW-0539">Nucleus</keyword>